<keyword evidence="1" id="KW-0732">Signal</keyword>
<dbReference type="OrthoDB" id="7617138at2759"/>
<dbReference type="AlphaFoldDB" id="E2B2H5"/>
<dbReference type="EMBL" id="GL445145">
    <property type="protein sequence ID" value="EFN90090.1"/>
    <property type="molecule type" value="Genomic_DNA"/>
</dbReference>
<name>E2B2H5_HARSA</name>
<feature type="chain" id="PRO_5003157078" description="MSP domain-containing protein" evidence="1">
    <location>
        <begin position="20"/>
        <end position="155"/>
    </location>
</feature>
<evidence type="ECO:0008006" key="4">
    <source>
        <dbReference type="Google" id="ProtNLM"/>
    </source>
</evidence>
<keyword evidence="3" id="KW-1185">Reference proteome</keyword>
<evidence type="ECO:0000256" key="1">
    <source>
        <dbReference type="SAM" id="SignalP"/>
    </source>
</evidence>
<proteinExistence type="predicted"/>
<evidence type="ECO:0000313" key="2">
    <source>
        <dbReference type="EMBL" id="EFN90090.1"/>
    </source>
</evidence>
<dbReference type="OMA" id="FAIRSKH"/>
<gene>
    <name evidence="2" type="ORF">EAI_16084</name>
</gene>
<reference evidence="2 3" key="1">
    <citation type="journal article" date="2010" name="Science">
        <title>Genomic comparison of the ants Camponotus floridanus and Harpegnathos saltator.</title>
        <authorList>
            <person name="Bonasio R."/>
            <person name="Zhang G."/>
            <person name="Ye C."/>
            <person name="Mutti N.S."/>
            <person name="Fang X."/>
            <person name="Qin N."/>
            <person name="Donahue G."/>
            <person name="Yang P."/>
            <person name="Li Q."/>
            <person name="Li C."/>
            <person name="Zhang P."/>
            <person name="Huang Z."/>
            <person name="Berger S.L."/>
            <person name="Reinberg D."/>
            <person name="Wang J."/>
            <person name="Liebig J."/>
        </authorList>
    </citation>
    <scope>NUCLEOTIDE SEQUENCE [LARGE SCALE GENOMIC DNA]</scope>
    <source>
        <strain evidence="2 3">R22 G/1</strain>
    </source>
</reference>
<organism evidence="3">
    <name type="scientific">Harpegnathos saltator</name>
    <name type="common">Jerdon's jumping ant</name>
    <dbReference type="NCBI Taxonomy" id="610380"/>
    <lineage>
        <taxon>Eukaryota</taxon>
        <taxon>Metazoa</taxon>
        <taxon>Ecdysozoa</taxon>
        <taxon>Arthropoda</taxon>
        <taxon>Hexapoda</taxon>
        <taxon>Insecta</taxon>
        <taxon>Pterygota</taxon>
        <taxon>Neoptera</taxon>
        <taxon>Endopterygota</taxon>
        <taxon>Hymenoptera</taxon>
        <taxon>Apocrita</taxon>
        <taxon>Aculeata</taxon>
        <taxon>Formicoidea</taxon>
        <taxon>Formicidae</taxon>
        <taxon>Ponerinae</taxon>
        <taxon>Ponerini</taxon>
        <taxon>Harpegnathos</taxon>
    </lineage>
</organism>
<evidence type="ECO:0000313" key="3">
    <source>
        <dbReference type="Proteomes" id="UP000008237"/>
    </source>
</evidence>
<dbReference type="Proteomes" id="UP000008237">
    <property type="component" value="Unassembled WGS sequence"/>
</dbReference>
<feature type="signal peptide" evidence="1">
    <location>
        <begin position="1"/>
        <end position="19"/>
    </location>
</feature>
<dbReference type="STRING" id="610380.E2B2H5"/>
<dbReference type="InterPro" id="IPR031734">
    <property type="entry name" value="MBF2"/>
</dbReference>
<dbReference type="Pfam" id="PF15868">
    <property type="entry name" value="MBF2"/>
    <property type="match status" value="1"/>
</dbReference>
<accession>E2B2H5</accession>
<sequence length="155" mass="17314">MRSLLITVLCLSMAVCILANDYILGERKTGDYSVRDNLIIKPPLDWMAFKATIGITCPTNEIITYVKITNRSDKKVNFQRLSGDIGIRTLVVMAKANKGEGLSLRVEVRCQLHPMKKSSKERINNAFSGNNNTGDKDDKIWLDKDNGRAEKGALL</sequence>
<protein>
    <recommendedName>
        <fullName evidence="4">MSP domain-containing protein</fullName>
    </recommendedName>
</protein>
<dbReference type="InParanoid" id="E2B2H5"/>